<accession>A0A9X1QJG7</accession>
<dbReference type="Proteomes" id="UP001139410">
    <property type="component" value="Unassembled WGS sequence"/>
</dbReference>
<proteinExistence type="predicted"/>
<keyword evidence="1" id="KW-0472">Membrane</keyword>
<keyword evidence="1" id="KW-0812">Transmembrane</keyword>
<feature type="signal peptide" evidence="2">
    <location>
        <begin position="1"/>
        <end position="21"/>
    </location>
</feature>
<dbReference type="EMBL" id="JAKFGM010000002">
    <property type="protein sequence ID" value="MCF2514858.1"/>
    <property type="molecule type" value="Genomic_DNA"/>
</dbReference>
<gene>
    <name evidence="3" type="ORF">LVY65_07245</name>
</gene>
<evidence type="ECO:0000256" key="2">
    <source>
        <dbReference type="SAM" id="SignalP"/>
    </source>
</evidence>
<keyword evidence="4" id="KW-1185">Reference proteome</keyword>
<dbReference type="RefSeq" id="WP_235067354.1">
    <property type="nucleotide sequence ID" value="NZ_JAKFGM010000002.1"/>
</dbReference>
<comment type="caution">
    <text evidence="3">The sequence shown here is derived from an EMBL/GenBank/DDBJ whole genome shotgun (WGS) entry which is preliminary data.</text>
</comment>
<evidence type="ECO:0000313" key="4">
    <source>
        <dbReference type="Proteomes" id="UP001139410"/>
    </source>
</evidence>
<dbReference type="AlphaFoldDB" id="A0A9X1QJG7"/>
<feature type="transmembrane region" description="Helical" evidence="1">
    <location>
        <begin position="121"/>
        <end position="141"/>
    </location>
</feature>
<protein>
    <submittedName>
        <fullName evidence="3">Uncharacterized protein</fullName>
    </submittedName>
</protein>
<keyword evidence="2" id="KW-0732">Signal</keyword>
<evidence type="ECO:0000256" key="1">
    <source>
        <dbReference type="SAM" id="Phobius"/>
    </source>
</evidence>
<sequence>MLSRIIAGLVASGLLAAPAQAGFAEYKATETQAGLFVGAQFKLSLGGRTAAKPRAVLALAPTSTRVSSRGMVRTDIGEGIALDFTSNSKPTLTLAGVRADRALGMSGSRRPGDNNKMGLSTGAWVGIGVLAAIGVTTLLFVDYCHDKESSLCGDSE</sequence>
<evidence type="ECO:0000313" key="3">
    <source>
        <dbReference type="EMBL" id="MCF2514858.1"/>
    </source>
</evidence>
<feature type="chain" id="PRO_5040732046" evidence="2">
    <location>
        <begin position="22"/>
        <end position="156"/>
    </location>
</feature>
<keyword evidence="1" id="KW-1133">Transmembrane helix</keyword>
<reference evidence="3" key="1">
    <citation type="submission" date="2022-01" db="EMBL/GenBank/DDBJ databases">
        <authorList>
            <person name="Jo J.-H."/>
            <person name="Im W.-T."/>
        </authorList>
    </citation>
    <scope>NUCLEOTIDE SEQUENCE</scope>
    <source>
        <strain evidence="3">G124</strain>
    </source>
</reference>
<organism evidence="3 4">
    <name type="scientific">Sphingomonas cremea</name>
    <dbReference type="NCBI Taxonomy" id="2904799"/>
    <lineage>
        <taxon>Bacteria</taxon>
        <taxon>Pseudomonadati</taxon>
        <taxon>Pseudomonadota</taxon>
        <taxon>Alphaproteobacteria</taxon>
        <taxon>Sphingomonadales</taxon>
        <taxon>Sphingomonadaceae</taxon>
        <taxon>Sphingomonas</taxon>
    </lineage>
</organism>
<name>A0A9X1QJG7_9SPHN</name>